<proteinExistence type="predicted"/>
<keyword evidence="1" id="KW-1133">Transmembrane helix</keyword>
<comment type="caution">
    <text evidence="2">The sequence shown here is derived from an EMBL/GenBank/DDBJ whole genome shotgun (WGS) entry which is preliminary data.</text>
</comment>
<keyword evidence="1" id="KW-0472">Membrane</keyword>
<keyword evidence="1" id="KW-0812">Transmembrane</keyword>
<keyword evidence="3" id="KW-1185">Reference proteome</keyword>
<evidence type="ECO:0000313" key="3">
    <source>
        <dbReference type="Proteomes" id="UP001470230"/>
    </source>
</evidence>
<gene>
    <name evidence="2" type="ORF">M9Y10_045926</name>
</gene>
<protein>
    <submittedName>
        <fullName evidence="2">Uncharacterized protein</fullName>
    </submittedName>
</protein>
<dbReference type="Proteomes" id="UP001470230">
    <property type="component" value="Unassembled WGS sequence"/>
</dbReference>
<evidence type="ECO:0000256" key="1">
    <source>
        <dbReference type="SAM" id="Phobius"/>
    </source>
</evidence>
<organism evidence="2 3">
    <name type="scientific">Tritrichomonas musculus</name>
    <dbReference type="NCBI Taxonomy" id="1915356"/>
    <lineage>
        <taxon>Eukaryota</taxon>
        <taxon>Metamonada</taxon>
        <taxon>Parabasalia</taxon>
        <taxon>Tritrichomonadida</taxon>
        <taxon>Tritrichomonadidae</taxon>
        <taxon>Tritrichomonas</taxon>
    </lineage>
</organism>
<accession>A0ABR2JWN2</accession>
<reference evidence="2 3" key="1">
    <citation type="submission" date="2024-04" db="EMBL/GenBank/DDBJ databases">
        <title>Tritrichomonas musculus Genome.</title>
        <authorList>
            <person name="Alves-Ferreira E."/>
            <person name="Grigg M."/>
            <person name="Lorenzi H."/>
            <person name="Galac M."/>
        </authorList>
    </citation>
    <scope>NUCLEOTIDE SEQUENCE [LARGE SCALE GENOMIC DNA]</scope>
    <source>
        <strain evidence="2 3">EAF2021</strain>
    </source>
</reference>
<evidence type="ECO:0000313" key="2">
    <source>
        <dbReference type="EMBL" id="KAK8883275.1"/>
    </source>
</evidence>
<sequence length="132" mass="15084">MILIFLTLASSILPNQENNQFANILSTPGILPKVIRNKLNNFISKFTIKLVPKKYSNLIINTKSSSNIRPNYRNKDSHLQLSKLDPNRGDTDFVFYSTILILSLAIVFLLFVLVKQMSNRDNKNCPKNDTKN</sequence>
<name>A0ABR2JWN2_9EUKA</name>
<feature type="transmembrane region" description="Helical" evidence="1">
    <location>
        <begin position="93"/>
        <end position="114"/>
    </location>
</feature>
<dbReference type="EMBL" id="JAPFFF010000009">
    <property type="protein sequence ID" value="KAK8883275.1"/>
    <property type="molecule type" value="Genomic_DNA"/>
</dbReference>